<feature type="transmembrane region" description="Helical" evidence="1">
    <location>
        <begin position="354"/>
        <end position="377"/>
    </location>
</feature>
<feature type="transmembrane region" description="Helical" evidence="1">
    <location>
        <begin position="258"/>
        <end position="282"/>
    </location>
</feature>
<dbReference type="AlphaFoldDB" id="A0A9X7J415"/>
<evidence type="ECO:0000313" key="4">
    <source>
        <dbReference type="Proteomes" id="UP000239430"/>
    </source>
</evidence>
<dbReference type="Proteomes" id="UP000239430">
    <property type="component" value="Unassembled WGS sequence"/>
</dbReference>
<organism evidence="3 4">
    <name type="scientific">Neomoorella stamsii</name>
    <dbReference type="NCBI Taxonomy" id="1266720"/>
    <lineage>
        <taxon>Bacteria</taxon>
        <taxon>Bacillati</taxon>
        <taxon>Bacillota</taxon>
        <taxon>Clostridia</taxon>
        <taxon>Neomoorellales</taxon>
        <taxon>Neomoorellaceae</taxon>
        <taxon>Neomoorella</taxon>
    </lineage>
</organism>
<sequence length="498" mass="51709">MISASIAGLLALLSPISILFMIIGVAFGIFVGILPGLGGIVAMALLLPFTFGLEPAAALAMLLGAHVATIFGSSITSILFNIPGASKSIAVCFDGYPMTQKGEGARALGAAAMASLIGGIIGAVFLTLSIPIMRAIMLALGPPEYFMMAVWGLSVIALFSSGSILKGLVAAGFGLLVSFIGMDPVSGTARFTMGSLFLLDGIDFAVAVIGLFAISEMLELFVKGGSIVKRQAPGNLGTVWAGVQDVFRHWGLVLRSSLLGLFIGALPGVGASIGGIAAYGMAAQTSKHPEKFGTGIVEGVIAPEATNAANEGGGLVPTLGFGIPGGESMAILLSAFIVIGIAPGREMLESHLDLVFAIVWIIVIANIITTGSGLLLAKQLVRISSLPSSILIPLVLPICLAGAYAVKGRIGDVIIAVVFGFIGYLMKKYDYSRADMAIGMVLGLMVERYLHISIKLYGSFFFLTRPVTLVLLLIVLLTVLYPFLRACRWKNNGEGVAQ</sequence>
<feature type="transmembrane region" description="Helical" evidence="1">
    <location>
        <begin position="107"/>
        <end position="128"/>
    </location>
</feature>
<dbReference type="PANTHER" id="PTHR35342:SF5">
    <property type="entry name" value="TRICARBOXYLIC TRANSPORT PROTEIN"/>
    <property type="match status" value="1"/>
</dbReference>
<feature type="transmembrane region" description="Helical" evidence="1">
    <location>
        <begin position="383"/>
        <end position="403"/>
    </location>
</feature>
<feature type="transmembrane region" description="Helical" evidence="1">
    <location>
        <begin position="462"/>
        <end position="484"/>
    </location>
</feature>
<evidence type="ECO:0000259" key="2">
    <source>
        <dbReference type="Pfam" id="PF01970"/>
    </source>
</evidence>
<feature type="transmembrane region" description="Helical" evidence="1">
    <location>
        <begin position="18"/>
        <end position="47"/>
    </location>
</feature>
<comment type="caution">
    <text evidence="3">The sequence shown here is derived from an EMBL/GenBank/DDBJ whole genome shotgun (WGS) entry which is preliminary data.</text>
</comment>
<reference evidence="3 4" key="1">
    <citation type="submission" date="2018-03" db="EMBL/GenBank/DDBJ databases">
        <title>Genome sequence of Moorella stamsii DSM 26217.</title>
        <authorList>
            <person name="Poehlein A."/>
            <person name="Daniel R."/>
        </authorList>
    </citation>
    <scope>NUCLEOTIDE SEQUENCE [LARGE SCALE GENOMIC DNA]</scope>
    <source>
        <strain evidence="4">DSM 26217</strain>
    </source>
</reference>
<feature type="transmembrane region" description="Helical" evidence="1">
    <location>
        <begin position="149"/>
        <end position="182"/>
    </location>
</feature>
<dbReference type="Pfam" id="PF01970">
    <property type="entry name" value="TctA"/>
    <property type="match status" value="1"/>
</dbReference>
<evidence type="ECO:0000256" key="1">
    <source>
        <dbReference type="SAM" id="Phobius"/>
    </source>
</evidence>
<evidence type="ECO:0000313" key="3">
    <source>
        <dbReference type="EMBL" id="PRR73576.1"/>
    </source>
</evidence>
<dbReference type="RefSeq" id="WP_054938192.1">
    <property type="nucleotide sequence ID" value="NZ_PVXL01000040.1"/>
</dbReference>
<gene>
    <name evidence="3" type="ORF">MOST_14240</name>
</gene>
<feature type="transmembrane region" description="Helical" evidence="1">
    <location>
        <begin position="202"/>
        <end position="222"/>
    </location>
</feature>
<accession>A0A9X7J415</accession>
<protein>
    <submittedName>
        <fullName evidence="3">Tripartite tricarboxylate transporter TctA family protein</fullName>
    </submittedName>
</protein>
<feature type="transmembrane region" description="Helical" evidence="1">
    <location>
        <begin position="321"/>
        <end position="342"/>
    </location>
</feature>
<name>A0A9X7J415_9FIRM</name>
<dbReference type="InterPro" id="IPR002823">
    <property type="entry name" value="DUF112_TM"/>
</dbReference>
<keyword evidence="4" id="KW-1185">Reference proteome</keyword>
<feature type="transmembrane region" description="Helical" evidence="1">
    <location>
        <begin position="410"/>
        <end position="426"/>
    </location>
</feature>
<dbReference type="PANTHER" id="PTHR35342">
    <property type="entry name" value="TRICARBOXYLIC TRANSPORT PROTEIN"/>
    <property type="match status" value="1"/>
</dbReference>
<keyword evidence="1" id="KW-0812">Transmembrane</keyword>
<feature type="domain" description="DUF112" evidence="2">
    <location>
        <begin position="18"/>
        <end position="436"/>
    </location>
</feature>
<keyword evidence="1" id="KW-1133">Transmembrane helix</keyword>
<proteinExistence type="predicted"/>
<feature type="transmembrane region" description="Helical" evidence="1">
    <location>
        <begin position="59"/>
        <end position="80"/>
    </location>
</feature>
<keyword evidence="1" id="KW-0472">Membrane</keyword>
<dbReference type="EMBL" id="PVXL01000040">
    <property type="protein sequence ID" value="PRR73576.1"/>
    <property type="molecule type" value="Genomic_DNA"/>
</dbReference>